<evidence type="ECO:0000256" key="1">
    <source>
        <dbReference type="SAM" id="SignalP"/>
    </source>
</evidence>
<evidence type="ECO:0000313" key="2">
    <source>
        <dbReference type="Ensembl" id="ENSPTRP00000092944.1"/>
    </source>
</evidence>
<dbReference type="EMBL" id="AACZ04071696">
    <property type="status" value="NOT_ANNOTATED_CDS"/>
    <property type="molecule type" value="Genomic_DNA"/>
</dbReference>
<proteinExistence type="predicted"/>
<dbReference type="Proteomes" id="UP000002277">
    <property type="component" value="Chromosome 13"/>
</dbReference>
<name>A0A2I3TUP2_PANTR</name>
<evidence type="ECO:0008006" key="4">
    <source>
        <dbReference type="Google" id="ProtNLM"/>
    </source>
</evidence>
<evidence type="ECO:0000313" key="3">
    <source>
        <dbReference type="Proteomes" id="UP000002277"/>
    </source>
</evidence>
<sequence length="108" mass="11610">MRAGSVSVVLCSLLSRPLPTLSQPSALFSSPSTMSHLATSHFSSGLSLDIECSFLHPSKAKVAIPFDPTVPPHSFATPTLHFFFFFLFSFFEIGSHSVTQAGVHSLQA</sequence>
<protein>
    <recommendedName>
        <fullName evidence="4">Secreted protein</fullName>
    </recommendedName>
</protein>
<organism evidence="2 3">
    <name type="scientific">Pan troglodytes</name>
    <name type="common">Chimpanzee</name>
    <dbReference type="NCBI Taxonomy" id="9598"/>
    <lineage>
        <taxon>Eukaryota</taxon>
        <taxon>Metazoa</taxon>
        <taxon>Chordata</taxon>
        <taxon>Craniata</taxon>
        <taxon>Vertebrata</taxon>
        <taxon>Euteleostomi</taxon>
        <taxon>Mammalia</taxon>
        <taxon>Eutheria</taxon>
        <taxon>Euarchontoglires</taxon>
        <taxon>Primates</taxon>
        <taxon>Haplorrhini</taxon>
        <taxon>Catarrhini</taxon>
        <taxon>Hominidae</taxon>
        <taxon>Pan</taxon>
    </lineage>
</organism>
<feature type="signal peptide" evidence="1">
    <location>
        <begin position="1"/>
        <end position="22"/>
    </location>
</feature>
<keyword evidence="1" id="KW-0732">Signal</keyword>
<dbReference type="Bgee" id="ENSPTRG00000046829">
    <property type="expression patterns" value="Expressed in cerebellar cortex and 4 other cell types or tissues"/>
</dbReference>
<dbReference type="InParanoid" id="A0A2I3TUP2"/>
<reference evidence="2 3" key="1">
    <citation type="journal article" date="2005" name="Nature">
        <title>Initial sequence of the chimpanzee genome and comparison with the human genome.</title>
        <authorList>
            <consortium name="Chimpanzee sequencing and analysis consortium"/>
        </authorList>
    </citation>
    <scope>NUCLEOTIDE SEQUENCE [LARGE SCALE GENOMIC DNA]</scope>
</reference>
<reference evidence="2" key="3">
    <citation type="submission" date="2025-09" db="UniProtKB">
        <authorList>
            <consortium name="Ensembl"/>
        </authorList>
    </citation>
    <scope>IDENTIFICATION</scope>
</reference>
<dbReference type="Ensembl" id="ENSPTRT00000100605.1">
    <property type="protein sequence ID" value="ENSPTRP00000092944.1"/>
    <property type="gene ID" value="ENSPTRG00000046829.1"/>
</dbReference>
<dbReference type="AlphaFoldDB" id="A0A2I3TUP2"/>
<keyword evidence="3" id="KW-1185">Reference proteome</keyword>
<feature type="chain" id="PRO_5014133970" description="Secreted protein" evidence="1">
    <location>
        <begin position="23"/>
        <end position="108"/>
    </location>
</feature>
<accession>A0A2I3TUP2</accession>
<reference evidence="2" key="2">
    <citation type="submission" date="2025-08" db="UniProtKB">
        <authorList>
            <consortium name="Ensembl"/>
        </authorList>
    </citation>
    <scope>IDENTIFICATION</scope>
</reference>